<dbReference type="Pfam" id="PF04446">
    <property type="entry name" value="Thg1"/>
    <property type="match status" value="1"/>
</dbReference>
<keyword evidence="2" id="KW-0808">Transferase</keyword>
<dbReference type="RefSeq" id="WP_036627587.1">
    <property type="nucleotide sequence ID" value="NZ_BGML01000011.1"/>
</dbReference>
<dbReference type="GO" id="GO:0000287">
    <property type="term" value="F:magnesium ion binding"/>
    <property type="evidence" value="ECO:0007669"/>
    <property type="project" value="InterPro"/>
</dbReference>
<sequence>MKKDDFGNRMKGYENVFRQTLPQRLPVIIRIDGSHFHTFTRDMKKPFDEALIQAFWETCKYLAQNMMGCKLIYHQSDEISILLTNYDKLTTQSWFENNLQKMVSVSASMATAKFNEVIKEAYPDKPLATFDSRAWVLPHDEVTNYFLWRQQDATKNSISMVAQANFPHEELQGLDGGKLQDKLFLEKGINWNDLPVWQKRGACITKQFYKKGEAIRSKWDVDLNTPIFSQDREYINQFVYLSKDE</sequence>
<protein>
    <submittedName>
        <fullName evidence="2">tRNAHis guanylyltransferase family protein</fullName>
    </submittedName>
</protein>
<dbReference type="Gene3D" id="3.30.70.3000">
    <property type="match status" value="1"/>
</dbReference>
<keyword evidence="3" id="KW-1185">Reference proteome</keyword>
<feature type="domain" description="tRNAHis guanylyltransferase catalytic" evidence="1">
    <location>
        <begin position="8"/>
        <end position="138"/>
    </location>
</feature>
<dbReference type="PANTHER" id="PTHR12729">
    <property type="entry name" value="TRNA(HIS) GUANYLYLTRANSFERASE-RELATED"/>
    <property type="match status" value="1"/>
</dbReference>
<dbReference type="GeneID" id="77011617"/>
<dbReference type="GO" id="GO:0006400">
    <property type="term" value="P:tRNA modification"/>
    <property type="evidence" value="ECO:0007669"/>
    <property type="project" value="InterPro"/>
</dbReference>
<dbReference type="GO" id="GO:0008193">
    <property type="term" value="F:tRNA guanylyltransferase activity"/>
    <property type="evidence" value="ECO:0007669"/>
    <property type="project" value="InterPro"/>
</dbReference>
<proteinExistence type="predicted"/>
<evidence type="ECO:0000259" key="1">
    <source>
        <dbReference type="Pfam" id="PF04446"/>
    </source>
</evidence>
<dbReference type="OrthoDB" id="4547336at2"/>
<dbReference type="HOGENOM" id="CLU_044271_3_0_9"/>
<dbReference type="PANTHER" id="PTHR12729:SF1">
    <property type="entry name" value="TRNAHIS GUANYLYLTRANSFERASE CATALYTIC DOMAIN-CONTAINING PROTEIN"/>
    <property type="match status" value="1"/>
</dbReference>
<dbReference type="EMBL" id="JMQA01000018">
    <property type="protein sequence ID" value="KFN10421.1"/>
    <property type="molecule type" value="Genomic_DNA"/>
</dbReference>
<dbReference type="STRING" id="44252.DJ90_863"/>
<dbReference type="AlphaFoldDB" id="A0A091A287"/>
<evidence type="ECO:0000313" key="2">
    <source>
        <dbReference type="EMBL" id="KFN10421.1"/>
    </source>
</evidence>
<gene>
    <name evidence="2" type="ORF">DJ90_863</name>
</gene>
<reference evidence="2 3" key="1">
    <citation type="submission" date="2014-04" db="EMBL/GenBank/DDBJ databases">
        <authorList>
            <person name="Bishop-Lilly K.A."/>
            <person name="Broomall S.M."/>
            <person name="Chain P.S."/>
            <person name="Chertkov O."/>
            <person name="Coyne S.R."/>
            <person name="Daligault H.E."/>
            <person name="Davenport K.W."/>
            <person name="Erkkila T."/>
            <person name="Frey K.G."/>
            <person name="Gibbons H.S."/>
            <person name="Gu W."/>
            <person name="Jaissle J."/>
            <person name="Johnson S.L."/>
            <person name="Koroleva G.I."/>
            <person name="Ladner J.T."/>
            <person name="Lo C.-C."/>
            <person name="Minogue T.D."/>
            <person name="Munk C."/>
            <person name="Palacios G.F."/>
            <person name="Redden C.L."/>
            <person name="Rosenzweig C.N."/>
            <person name="Scholz M.B."/>
            <person name="Teshima H."/>
            <person name="Xu Y."/>
        </authorList>
    </citation>
    <scope>NUCLEOTIDE SEQUENCE [LARGE SCALE GENOMIC DNA]</scope>
    <source>
        <strain evidence="2 3">8244</strain>
    </source>
</reference>
<name>A0A091A287_PAEMA</name>
<dbReference type="InterPro" id="IPR007537">
    <property type="entry name" value="tRNAHis_GuaTrfase_Thg1"/>
</dbReference>
<dbReference type="InterPro" id="IPR024956">
    <property type="entry name" value="tRNAHis_GuaTrfase_cat"/>
</dbReference>
<dbReference type="PATRIC" id="fig|44252.3.peg.1319"/>
<keyword evidence="2" id="KW-0548">Nucleotidyltransferase</keyword>
<comment type="caution">
    <text evidence="2">The sequence shown here is derived from an EMBL/GenBank/DDBJ whole genome shotgun (WGS) entry which is preliminary data.</text>
</comment>
<dbReference type="InterPro" id="IPR038469">
    <property type="entry name" value="tRNAHis_GuaTrfase_Thg1_sf"/>
</dbReference>
<evidence type="ECO:0000313" key="3">
    <source>
        <dbReference type="Proteomes" id="UP000029278"/>
    </source>
</evidence>
<accession>A0A091A287</accession>
<organism evidence="2 3">
    <name type="scientific">Paenibacillus macerans</name>
    <name type="common">Bacillus macerans</name>
    <dbReference type="NCBI Taxonomy" id="44252"/>
    <lineage>
        <taxon>Bacteria</taxon>
        <taxon>Bacillati</taxon>
        <taxon>Bacillota</taxon>
        <taxon>Bacilli</taxon>
        <taxon>Bacillales</taxon>
        <taxon>Paenibacillaceae</taxon>
        <taxon>Paenibacillus</taxon>
    </lineage>
</organism>
<dbReference type="Proteomes" id="UP000029278">
    <property type="component" value="Unassembled WGS sequence"/>
</dbReference>